<organism evidence="2">
    <name type="scientific">marine metagenome</name>
    <dbReference type="NCBI Taxonomy" id="408172"/>
    <lineage>
        <taxon>unclassified sequences</taxon>
        <taxon>metagenomes</taxon>
        <taxon>ecological metagenomes</taxon>
    </lineage>
</organism>
<sequence>VLAAHAIDAALGSMAQEVHIVTGHERDRLAAALGNRPVNFIHNENYRMGIGSSIHCAINTLPSDVDVVILCL</sequence>
<feature type="domain" description="MobA-like NTP transferase" evidence="1">
    <location>
        <begin position="2"/>
        <end position="70"/>
    </location>
</feature>
<dbReference type="InterPro" id="IPR025877">
    <property type="entry name" value="MobA-like_NTP_Trfase"/>
</dbReference>
<dbReference type="EMBL" id="UINC01202103">
    <property type="protein sequence ID" value="SVE21748.1"/>
    <property type="molecule type" value="Genomic_DNA"/>
</dbReference>
<gene>
    <name evidence="2" type="ORF">METZ01_LOCUS474602</name>
</gene>
<feature type="non-terminal residue" evidence="2">
    <location>
        <position position="72"/>
    </location>
</feature>
<name>A0A383BQV7_9ZZZZ</name>
<dbReference type="PANTHER" id="PTHR43777:SF1">
    <property type="entry name" value="MOLYBDENUM COFACTOR CYTIDYLYLTRANSFERASE"/>
    <property type="match status" value="1"/>
</dbReference>
<accession>A0A383BQV7</accession>
<dbReference type="SUPFAM" id="SSF53448">
    <property type="entry name" value="Nucleotide-diphospho-sugar transferases"/>
    <property type="match status" value="1"/>
</dbReference>
<evidence type="ECO:0000259" key="1">
    <source>
        <dbReference type="Pfam" id="PF12804"/>
    </source>
</evidence>
<proteinExistence type="predicted"/>
<dbReference type="Gene3D" id="3.90.550.10">
    <property type="entry name" value="Spore Coat Polysaccharide Biosynthesis Protein SpsA, Chain A"/>
    <property type="match status" value="1"/>
</dbReference>
<protein>
    <recommendedName>
        <fullName evidence="1">MobA-like NTP transferase domain-containing protein</fullName>
    </recommendedName>
</protein>
<dbReference type="GO" id="GO:0016779">
    <property type="term" value="F:nucleotidyltransferase activity"/>
    <property type="evidence" value="ECO:0007669"/>
    <property type="project" value="UniProtKB-ARBA"/>
</dbReference>
<feature type="non-terminal residue" evidence="2">
    <location>
        <position position="1"/>
    </location>
</feature>
<dbReference type="PANTHER" id="PTHR43777">
    <property type="entry name" value="MOLYBDENUM COFACTOR CYTIDYLYLTRANSFERASE"/>
    <property type="match status" value="1"/>
</dbReference>
<dbReference type="Pfam" id="PF12804">
    <property type="entry name" value="NTP_transf_3"/>
    <property type="match status" value="1"/>
</dbReference>
<evidence type="ECO:0000313" key="2">
    <source>
        <dbReference type="EMBL" id="SVE21748.1"/>
    </source>
</evidence>
<dbReference type="AlphaFoldDB" id="A0A383BQV7"/>
<reference evidence="2" key="1">
    <citation type="submission" date="2018-05" db="EMBL/GenBank/DDBJ databases">
        <authorList>
            <person name="Lanie J.A."/>
            <person name="Ng W.-L."/>
            <person name="Kazmierczak K.M."/>
            <person name="Andrzejewski T.M."/>
            <person name="Davidsen T.M."/>
            <person name="Wayne K.J."/>
            <person name="Tettelin H."/>
            <person name="Glass J.I."/>
            <person name="Rusch D."/>
            <person name="Podicherti R."/>
            <person name="Tsui H.-C.T."/>
            <person name="Winkler M.E."/>
        </authorList>
    </citation>
    <scope>NUCLEOTIDE SEQUENCE</scope>
</reference>
<dbReference type="InterPro" id="IPR029044">
    <property type="entry name" value="Nucleotide-diphossugar_trans"/>
</dbReference>